<accession>A0A423Q232</accession>
<dbReference type="GO" id="GO:0005829">
    <property type="term" value="C:cytosol"/>
    <property type="evidence" value="ECO:0007669"/>
    <property type="project" value="TreeGrafter"/>
</dbReference>
<dbReference type="Pfam" id="PF02036">
    <property type="entry name" value="SCP2"/>
    <property type="match status" value="1"/>
</dbReference>
<dbReference type="Gene3D" id="3.30.1050.10">
    <property type="entry name" value="SCP2 sterol-binding domain"/>
    <property type="match status" value="1"/>
</dbReference>
<gene>
    <name evidence="2" type="ORF">SAJA_00215</name>
</gene>
<evidence type="ECO:0000259" key="1">
    <source>
        <dbReference type="Pfam" id="PF02036"/>
    </source>
</evidence>
<evidence type="ECO:0000313" key="3">
    <source>
        <dbReference type="Proteomes" id="UP000285310"/>
    </source>
</evidence>
<organism evidence="2 3">
    <name type="scientific">Salinisphaera japonica YTM-1</name>
    <dbReference type="NCBI Taxonomy" id="1209778"/>
    <lineage>
        <taxon>Bacteria</taxon>
        <taxon>Pseudomonadati</taxon>
        <taxon>Pseudomonadota</taxon>
        <taxon>Gammaproteobacteria</taxon>
        <taxon>Salinisphaerales</taxon>
        <taxon>Salinisphaeraceae</taxon>
        <taxon>Salinisphaera</taxon>
    </lineage>
</organism>
<dbReference type="AlphaFoldDB" id="A0A423Q232"/>
<dbReference type="InterPro" id="IPR003033">
    <property type="entry name" value="SCP2_sterol-bd_dom"/>
</dbReference>
<dbReference type="InParanoid" id="A0A423Q232"/>
<dbReference type="Proteomes" id="UP000285310">
    <property type="component" value="Unassembled WGS sequence"/>
</dbReference>
<proteinExistence type="predicted"/>
<protein>
    <submittedName>
        <fullName evidence="2">Sterol-binding protein</fullName>
    </submittedName>
</protein>
<dbReference type="EMBL" id="AYKG01000001">
    <property type="protein sequence ID" value="ROO32710.1"/>
    <property type="molecule type" value="Genomic_DNA"/>
</dbReference>
<dbReference type="PANTHER" id="PTHR10094:SF25">
    <property type="entry name" value="SCP2 STEROL-BINDING DOMAIN-CONTAINING PROTEIN 1"/>
    <property type="match status" value="1"/>
</dbReference>
<reference evidence="2 3" key="1">
    <citation type="submission" date="2013-10" db="EMBL/GenBank/DDBJ databases">
        <title>Salinisphaera japonica YTM-1 Genome Sequencing.</title>
        <authorList>
            <person name="Lai Q."/>
            <person name="Li C."/>
            <person name="Shao Z."/>
        </authorList>
    </citation>
    <scope>NUCLEOTIDE SEQUENCE [LARGE SCALE GENOMIC DNA]</scope>
    <source>
        <strain evidence="2 3">YTM-1</strain>
    </source>
</reference>
<dbReference type="InterPro" id="IPR036527">
    <property type="entry name" value="SCP2_sterol-bd_dom_sf"/>
</dbReference>
<comment type="caution">
    <text evidence="2">The sequence shown here is derived from an EMBL/GenBank/DDBJ whole genome shotgun (WGS) entry which is preliminary data.</text>
</comment>
<dbReference type="PANTHER" id="PTHR10094">
    <property type="entry name" value="STEROL CARRIER PROTEIN 2 SCP-2 FAMILY PROTEIN"/>
    <property type="match status" value="1"/>
</dbReference>
<sequence>MNDAHDLLTRLPLCFMPEVAGDLSMTAQYMTRQPVYIVIEDGHCQAHEGLADAPDVTLRIRDDHLIKLMTGRMRGITAFLTGKIKVEGNYILAQRLQQVFDPKRIT</sequence>
<keyword evidence="3" id="KW-1185">Reference proteome</keyword>
<dbReference type="OrthoDB" id="9809312at2"/>
<dbReference type="RefSeq" id="WP_123656641.1">
    <property type="nucleotide sequence ID" value="NZ_AYKG01000001.1"/>
</dbReference>
<feature type="domain" description="SCP2" evidence="1">
    <location>
        <begin position="33"/>
        <end position="101"/>
    </location>
</feature>
<dbReference type="SUPFAM" id="SSF55718">
    <property type="entry name" value="SCP-like"/>
    <property type="match status" value="1"/>
</dbReference>
<evidence type="ECO:0000313" key="2">
    <source>
        <dbReference type="EMBL" id="ROO32710.1"/>
    </source>
</evidence>
<name>A0A423Q232_9GAMM</name>